<accession>A0ABU6ZL12</accession>
<gene>
    <name evidence="2" type="ORF">PIB30_066215</name>
</gene>
<reference evidence="2 3" key="1">
    <citation type="journal article" date="2023" name="Plants (Basel)">
        <title>Bridging the Gap: Combining Genomics and Transcriptomics Approaches to Understand Stylosanthes scabra, an Orphan Legume from the Brazilian Caatinga.</title>
        <authorList>
            <person name="Ferreira-Neto J.R.C."/>
            <person name="da Silva M.D."/>
            <person name="Binneck E."/>
            <person name="de Melo N.F."/>
            <person name="da Silva R.H."/>
            <person name="de Melo A.L.T.M."/>
            <person name="Pandolfi V."/>
            <person name="Bustamante F.O."/>
            <person name="Brasileiro-Vidal A.C."/>
            <person name="Benko-Iseppon A.M."/>
        </authorList>
    </citation>
    <scope>NUCLEOTIDE SEQUENCE [LARGE SCALE GENOMIC DNA]</scope>
    <source>
        <tissue evidence="2">Leaves</tissue>
    </source>
</reference>
<dbReference type="EMBL" id="JASCZI010272532">
    <property type="protein sequence ID" value="MED6222637.1"/>
    <property type="molecule type" value="Genomic_DNA"/>
</dbReference>
<proteinExistence type="predicted"/>
<dbReference type="Proteomes" id="UP001341840">
    <property type="component" value="Unassembled WGS sequence"/>
</dbReference>
<evidence type="ECO:0000256" key="1">
    <source>
        <dbReference type="SAM" id="MobiDB-lite"/>
    </source>
</evidence>
<keyword evidence="3" id="KW-1185">Reference proteome</keyword>
<feature type="region of interest" description="Disordered" evidence="1">
    <location>
        <begin position="114"/>
        <end position="149"/>
    </location>
</feature>
<sequence>MAMMFLVVLNRPSFHLRDDADVALIRDWHVYLGVIPLLELYALLIEEGNNLEADSQSGGGAARNIRQLMLDLNKQPDGSSEGSIPFSNQPMADVVDSHDECMVGDPTTHSYMLNHDSDNDDVDNEPVVFPQQEEDDEEEEEEEKEEEVQGVNYFAQTQPAYAQPVIIRLYDHLGHFRTLNVGEERSISVSQSRSVRNSL</sequence>
<organism evidence="2 3">
    <name type="scientific">Stylosanthes scabra</name>
    <dbReference type="NCBI Taxonomy" id="79078"/>
    <lineage>
        <taxon>Eukaryota</taxon>
        <taxon>Viridiplantae</taxon>
        <taxon>Streptophyta</taxon>
        <taxon>Embryophyta</taxon>
        <taxon>Tracheophyta</taxon>
        <taxon>Spermatophyta</taxon>
        <taxon>Magnoliopsida</taxon>
        <taxon>eudicotyledons</taxon>
        <taxon>Gunneridae</taxon>
        <taxon>Pentapetalae</taxon>
        <taxon>rosids</taxon>
        <taxon>fabids</taxon>
        <taxon>Fabales</taxon>
        <taxon>Fabaceae</taxon>
        <taxon>Papilionoideae</taxon>
        <taxon>50 kb inversion clade</taxon>
        <taxon>dalbergioids sensu lato</taxon>
        <taxon>Dalbergieae</taxon>
        <taxon>Pterocarpus clade</taxon>
        <taxon>Stylosanthes</taxon>
    </lineage>
</organism>
<evidence type="ECO:0000313" key="2">
    <source>
        <dbReference type="EMBL" id="MED6222637.1"/>
    </source>
</evidence>
<name>A0ABU6ZL12_9FABA</name>
<feature type="compositionally biased region" description="Acidic residues" evidence="1">
    <location>
        <begin position="132"/>
        <end position="148"/>
    </location>
</feature>
<evidence type="ECO:0000313" key="3">
    <source>
        <dbReference type="Proteomes" id="UP001341840"/>
    </source>
</evidence>
<comment type="caution">
    <text evidence="2">The sequence shown here is derived from an EMBL/GenBank/DDBJ whole genome shotgun (WGS) entry which is preliminary data.</text>
</comment>
<protein>
    <submittedName>
        <fullName evidence="2">Uncharacterized protein</fullName>
    </submittedName>
</protein>